<reference evidence="2" key="1">
    <citation type="submission" date="2015-08" db="EMBL/GenBank/DDBJ databases">
        <authorList>
            <person name="Babu N.S."/>
            <person name="Beckwith C.J."/>
            <person name="Beseler K.G."/>
            <person name="Brison A."/>
            <person name="Carone J.V."/>
            <person name="Caskin T.P."/>
            <person name="Diamond M."/>
            <person name="Durham M.E."/>
            <person name="Foxe J.M."/>
            <person name="Go M."/>
            <person name="Henderson B.A."/>
            <person name="Jones I.B."/>
            <person name="McGettigan J.A."/>
            <person name="Micheletti S.J."/>
            <person name="Nasrallah M.E."/>
            <person name="Ortiz D."/>
            <person name="Piller C.R."/>
            <person name="Privatt S.R."/>
            <person name="Schneider S.L."/>
            <person name="Sharp S."/>
            <person name="Smith T.C."/>
            <person name="Stanton J.D."/>
            <person name="Ullery H.E."/>
            <person name="Wilson R.J."/>
            <person name="Serrano M.G."/>
            <person name="Buck G."/>
            <person name="Lee V."/>
            <person name="Wang Y."/>
            <person name="Carvalho R."/>
            <person name="Voegtly L."/>
            <person name="Shi R."/>
            <person name="Duckworth R."/>
            <person name="Johnson A."/>
            <person name="Loviza R."/>
            <person name="Walstead R."/>
            <person name="Shah Z."/>
            <person name="Kiflezghi M."/>
            <person name="Wade K."/>
            <person name="Ball S.L."/>
            <person name="Bradley K.W."/>
            <person name="Asai D.J."/>
            <person name="Bowman C.A."/>
            <person name="Russell D.A."/>
            <person name="Pope W.H."/>
            <person name="Jacobs-Sera D."/>
            <person name="Hendrix R.W."/>
            <person name="Hatfull G.F."/>
        </authorList>
    </citation>
    <scope>NUCLEOTIDE SEQUENCE [LARGE SCALE GENOMIC DNA]</scope>
    <source>
        <strain evidence="2">JCM 19170</strain>
    </source>
</reference>
<sequence length="128" mass="14814">MKTVHQQNLHTTWLYDGEPEYVDLNVEAALLEQGGYVVVLELTNGKLRLAATRHPAKYVKEWRHNVRRYGALDIVRVLVSRPYLRYEAAKRLLATKLAEYKDDESDAYRLDVETFKEKAKEVFSTAGT</sequence>
<evidence type="ECO:0000313" key="2">
    <source>
        <dbReference type="Proteomes" id="UP000182108"/>
    </source>
</evidence>
<dbReference type="AlphaFoldDB" id="A0A0K6IYG1"/>
<gene>
    <name evidence="1" type="ORF">Ga0061068_1259</name>
</gene>
<protein>
    <submittedName>
        <fullName evidence="1">Uncharacterized protein</fullName>
    </submittedName>
</protein>
<organism evidence="1 2">
    <name type="scientific">Tepidiphilus thermophilus</name>
    <dbReference type="NCBI Taxonomy" id="876478"/>
    <lineage>
        <taxon>Bacteria</taxon>
        <taxon>Pseudomonadati</taxon>
        <taxon>Pseudomonadota</taxon>
        <taxon>Hydrogenophilia</taxon>
        <taxon>Hydrogenophilales</taxon>
        <taxon>Hydrogenophilaceae</taxon>
        <taxon>Tepidiphilus</taxon>
    </lineage>
</organism>
<keyword evidence="2" id="KW-1185">Reference proteome</keyword>
<dbReference type="Proteomes" id="UP000182108">
    <property type="component" value="Unassembled WGS sequence"/>
</dbReference>
<dbReference type="EMBL" id="CYHH01000025">
    <property type="protein sequence ID" value="CUB08166.1"/>
    <property type="molecule type" value="Genomic_DNA"/>
</dbReference>
<dbReference type="RefSeq" id="WP_055424397.1">
    <property type="nucleotide sequence ID" value="NZ_CYHH01000025.1"/>
</dbReference>
<name>A0A0K6IYG1_9PROT</name>
<accession>A0A0K6IYG1</accession>
<proteinExistence type="predicted"/>
<evidence type="ECO:0000313" key="1">
    <source>
        <dbReference type="EMBL" id="CUB08166.1"/>
    </source>
</evidence>
<dbReference type="OrthoDB" id="9342766at2"/>